<dbReference type="GO" id="GO:0052757">
    <property type="term" value="F:chondroitin hydrolase activity"/>
    <property type="evidence" value="ECO:0007669"/>
    <property type="project" value="TreeGrafter"/>
</dbReference>
<comment type="similarity">
    <text evidence="2">Belongs to the glycosyl hydrolase 88 family.</text>
</comment>
<dbReference type="OrthoDB" id="2317065at2759"/>
<dbReference type="InterPro" id="IPR012341">
    <property type="entry name" value="6hp_glycosidase-like_sf"/>
</dbReference>
<dbReference type="InterPro" id="IPR008928">
    <property type="entry name" value="6-hairpin_glycosidase_sf"/>
</dbReference>
<dbReference type="PANTHER" id="PTHR36845:SF1">
    <property type="entry name" value="HYDROLASE, PUTATIVE (AFU_ORTHOLOGUE AFUA_7G05090)-RELATED"/>
    <property type="match status" value="1"/>
</dbReference>
<evidence type="ECO:0000313" key="4">
    <source>
        <dbReference type="EMBL" id="KKP02506.1"/>
    </source>
</evidence>
<dbReference type="AlphaFoldDB" id="A0A0F9XBD7"/>
<dbReference type="SUPFAM" id="SSF48208">
    <property type="entry name" value="Six-hairpin glycosidases"/>
    <property type="match status" value="1"/>
</dbReference>
<keyword evidence="1 4" id="KW-0378">Hydrolase</keyword>
<proteinExistence type="inferred from homology"/>
<accession>A0A0F9XBD7</accession>
<reference evidence="5" key="1">
    <citation type="journal article" date="2015" name="Genome Announc.">
        <title>Draft whole-genome sequence of the biocontrol agent Trichoderma harzianum T6776.</title>
        <authorList>
            <person name="Baroncelli R."/>
            <person name="Piaggeschi G."/>
            <person name="Fiorini L."/>
            <person name="Bertolini E."/>
            <person name="Zapparata A."/>
            <person name="Pe M.E."/>
            <person name="Sarrocco S."/>
            <person name="Vannacci G."/>
        </authorList>
    </citation>
    <scope>NUCLEOTIDE SEQUENCE [LARGE SCALE GENOMIC DNA]</scope>
    <source>
        <strain evidence="5">T6776</strain>
    </source>
</reference>
<dbReference type="OMA" id="REPEFWT"/>
<organism evidence="4 5">
    <name type="scientific">Trichoderma harzianum</name>
    <name type="common">Hypocrea lixii</name>
    <dbReference type="NCBI Taxonomy" id="5544"/>
    <lineage>
        <taxon>Eukaryota</taxon>
        <taxon>Fungi</taxon>
        <taxon>Dikarya</taxon>
        <taxon>Ascomycota</taxon>
        <taxon>Pezizomycotina</taxon>
        <taxon>Sordariomycetes</taxon>
        <taxon>Hypocreomycetidae</taxon>
        <taxon>Hypocreales</taxon>
        <taxon>Hypocreaceae</taxon>
        <taxon>Trichoderma</taxon>
    </lineage>
</organism>
<sequence length="472" mass="53268">MASSTDSSRGSPRDGLSRHDSQDSLPTSPSVLSVEDSKSHIIKTLSPNHLATRLSGLYSEAIGAKLWKVASERLEDGKAPAEYPEWAPEDGETPGQYNTKEVNFWTCGFFPGNLYCILERCVKYPMYQPLSGVDRSAFHAELLELCRAWSAPLLQMAKRTNTHDLGFITQPALRQDWELTGNYESLASVVTAAKNLASRYDERMKAVRSWDKSISKRYSITDKETNFLVIVDSMCNMDLLFYAGHQTSDQRLIDIATNHAHFVRKNLIREDGSTWHVVNLDPRDGSLKTKHTHQGYSDDSTWSRGQAWTILGFTQTYIWTKDQVFLETAIRLSEHFLQRLRGATHKYPYVPLWDFDAPIGDEPLRDSSAGMIAANGLLLLHQILGEGSKYLDDALRIASETIDMCQATEPARLVADEQSNIRAEGVTFDCILKHATANNNEYALVRYSDHGLVYADYYFLEFGNKLLRMGMV</sequence>
<dbReference type="Gene3D" id="1.50.10.10">
    <property type="match status" value="1"/>
</dbReference>
<feature type="compositionally biased region" description="Basic and acidic residues" evidence="3">
    <location>
        <begin position="11"/>
        <end position="22"/>
    </location>
</feature>
<dbReference type="GO" id="GO:0000272">
    <property type="term" value="P:polysaccharide catabolic process"/>
    <property type="evidence" value="ECO:0007669"/>
    <property type="project" value="TreeGrafter"/>
</dbReference>
<evidence type="ECO:0000256" key="2">
    <source>
        <dbReference type="ARBA" id="ARBA00038358"/>
    </source>
</evidence>
<dbReference type="EMBL" id="JOKZ01000147">
    <property type="protein sequence ID" value="KKP02506.1"/>
    <property type="molecule type" value="Genomic_DNA"/>
</dbReference>
<name>A0A0F9XBD7_TRIHA</name>
<feature type="compositionally biased region" description="Polar residues" evidence="3">
    <location>
        <begin position="1"/>
        <end position="10"/>
    </location>
</feature>
<comment type="caution">
    <text evidence="4">The sequence shown here is derived from an EMBL/GenBank/DDBJ whole genome shotgun (WGS) entry which is preliminary data.</text>
</comment>
<protein>
    <submittedName>
        <fullName evidence="4">Unsaturated glucuronyl hydrolase</fullName>
    </submittedName>
</protein>
<evidence type="ECO:0000313" key="5">
    <source>
        <dbReference type="Proteomes" id="UP000034112"/>
    </source>
</evidence>
<dbReference type="InterPro" id="IPR052369">
    <property type="entry name" value="UG_Glycosaminoglycan_Hydrolase"/>
</dbReference>
<feature type="region of interest" description="Disordered" evidence="3">
    <location>
        <begin position="1"/>
        <end position="34"/>
    </location>
</feature>
<dbReference type="PANTHER" id="PTHR36845">
    <property type="entry name" value="HYDROLASE, PUTATIVE (AFU_ORTHOLOGUE AFUA_7G05090)-RELATED"/>
    <property type="match status" value="1"/>
</dbReference>
<gene>
    <name evidence="4" type="ORF">THAR02_05368</name>
</gene>
<evidence type="ECO:0000256" key="1">
    <source>
        <dbReference type="ARBA" id="ARBA00022801"/>
    </source>
</evidence>
<evidence type="ECO:0000256" key="3">
    <source>
        <dbReference type="SAM" id="MobiDB-lite"/>
    </source>
</evidence>
<dbReference type="Proteomes" id="UP000034112">
    <property type="component" value="Unassembled WGS sequence"/>
</dbReference>